<dbReference type="Pfam" id="PF01547">
    <property type="entry name" value="SBP_bac_1"/>
    <property type="match status" value="1"/>
</dbReference>
<keyword evidence="2" id="KW-0813">Transport</keyword>
<name>A0A4S4FR84_9MICO</name>
<evidence type="ECO:0000256" key="4">
    <source>
        <dbReference type="ARBA" id="ARBA00022764"/>
    </source>
</evidence>
<evidence type="ECO:0000313" key="5">
    <source>
        <dbReference type="EMBL" id="THG33119.1"/>
    </source>
</evidence>
<dbReference type="PROSITE" id="PS51318">
    <property type="entry name" value="TAT"/>
    <property type="match status" value="1"/>
</dbReference>
<protein>
    <submittedName>
        <fullName evidence="5">Spermidine/putrescine ABC transporter substrate-binding protein</fullName>
    </submittedName>
</protein>
<dbReference type="EMBL" id="SSSM01000001">
    <property type="protein sequence ID" value="THG33119.1"/>
    <property type="molecule type" value="Genomic_DNA"/>
</dbReference>
<dbReference type="Gene3D" id="3.40.190.10">
    <property type="entry name" value="Periplasmic binding protein-like II"/>
    <property type="match status" value="2"/>
</dbReference>
<dbReference type="CDD" id="cd13590">
    <property type="entry name" value="PBP2_PotD_PotF_like"/>
    <property type="match status" value="1"/>
</dbReference>
<proteinExistence type="predicted"/>
<dbReference type="OrthoDB" id="9769319at2"/>
<evidence type="ECO:0000313" key="6">
    <source>
        <dbReference type="Proteomes" id="UP000309133"/>
    </source>
</evidence>
<evidence type="ECO:0000256" key="2">
    <source>
        <dbReference type="ARBA" id="ARBA00022448"/>
    </source>
</evidence>
<dbReference type="InterPro" id="IPR006311">
    <property type="entry name" value="TAT_signal"/>
</dbReference>
<dbReference type="Proteomes" id="UP000309133">
    <property type="component" value="Unassembled WGS sequence"/>
</dbReference>
<dbReference type="SUPFAM" id="SSF53850">
    <property type="entry name" value="Periplasmic binding protein-like II"/>
    <property type="match status" value="1"/>
</dbReference>
<accession>A0A4S4FR84</accession>
<organism evidence="5 6">
    <name type="scientific">Naasia lichenicola</name>
    <dbReference type="NCBI Taxonomy" id="2565933"/>
    <lineage>
        <taxon>Bacteria</taxon>
        <taxon>Bacillati</taxon>
        <taxon>Actinomycetota</taxon>
        <taxon>Actinomycetes</taxon>
        <taxon>Micrococcales</taxon>
        <taxon>Microbacteriaceae</taxon>
        <taxon>Naasia</taxon>
    </lineage>
</organism>
<gene>
    <name evidence="5" type="ORF">E6C64_01795</name>
</gene>
<keyword evidence="6" id="KW-1185">Reference proteome</keyword>
<dbReference type="AlphaFoldDB" id="A0A4S4FR84"/>
<comment type="subcellular location">
    <subcellularLocation>
        <location evidence="1">Periplasm</location>
    </subcellularLocation>
</comment>
<comment type="caution">
    <text evidence="5">The sequence shown here is derived from an EMBL/GenBank/DDBJ whole genome shotgun (WGS) entry which is preliminary data.</text>
</comment>
<dbReference type="PANTHER" id="PTHR30222:SF17">
    <property type="entry name" value="SPERMIDINE_PUTRESCINE-BINDING PERIPLASMIC PROTEIN"/>
    <property type="match status" value="1"/>
</dbReference>
<sequence>MPDVPQVRILAPKLMSKELSRRLFLGGSVAAGATLALAACAPGSTTGGRGTGSLNLYTWGTYDDPEVLTDFTSETGGPTVALDSYGSNEEMIAKLATAKGTSGYDLVVPTLGYVPQMIELDLLEKLDHSKLPNMKNLDSNYTGTKFDENNDYSIPKAWGSAGYAYDTTVVTTPMTTWDDFWRVAQNEASGSFSLLDDPNEIFWAYAFWKGIDPATNDEADLAGFQDFIVNTMATHIQAFESYPSGTITQNGRILAHAWNGDARQGIIENPDQSRYVYVQPTEGGALFQDNWSIVKGSANVDAAHDFINYVLDPAVSLKECIFIGYNTCVTGIEEAATEGGDFEFPEYVFFTEDQIKGLVFDEVVESQEERVSIYNELKASAGQ</sequence>
<dbReference type="GO" id="GO:0019808">
    <property type="term" value="F:polyamine binding"/>
    <property type="evidence" value="ECO:0007669"/>
    <property type="project" value="InterPro"/>
</dbReference>
<dbReference type="InterPro" id="IPR001188">
    <property type="entry name" value="Sperm_putr-bd"/>
</dbReference>
<reference evidence="5 6" key="1">
    <citation type="submission" date="2019-04" db="EMBL/GenBank/DDBJ databases">
        <authorList>
            <person name="Jiang L."/>
        </authorList>
    </citation>
    <scope>NUCLEOTIDE SEQUENCE [LARGE SCALE GENOMIC DNA]</scope>
    <source>
        <strain evidence="5 6">YIM 131853</strain>
    </source>
</reference>
<dbReference type="GO" id="GO:0015846">
    <property type="term" value="P:polyamine transport"/>
    <property type="evidence" value="ECO:0007669"/>
    <property type="project" value="InterPro"/>
</dbReference>
<keyword evidence="3" id="KW-0732">Signal</keyword>
<dbReference type="PRINTS" id="PR00909">
    <property type="entry name" value="SPERMDNBNDNG"/>
</dbReference>
<dbReference type="GO" id="GO:0042597">
    <property type="term" value="C:periplasmic space"/>
    <property type="evidence" value="ECO:0007669"/>
    <property type="project" value="UniProtKB-SubCell"/>
</dbReference>
<dbReference type="PANTHER" id="PTHR30222">
    <property type="entry name" value="SPERMIDINE/PUTRESCINE-BINDING PERIPLASMIC PROTEIN"/>
    <property type="match status" value="1"/>
</dbReference>
<evidence type="ECO:0000256" key="1">
    <source>
        <dbReference type="ARBA" id="ARBA00004418"/>
    </source>
</evidence>
<evidence type="ECO:0000256" key="3">
    <source>
        <dbReference type="ARBA" id="ARBA00022729"/>
    </source>
</evidence>
<keyword evidence="4" id="KW-0574">Periplasm</keyword>
<dbReference type="InterPro" id="IPR006059">
    <property type="entry name" value="SBP"/>
</dbReference>
<dbReference type="RefSeq" id="WP_136425900.1">
    <property type="nucleotide sequence ID" value="NZ_SSSM01000001.1"/>
</dbReference>